<evidence type="ECO:0000313" key="1">
    <source>
        <dbReference type="EMBL" id="PMD36219.1"/>
    </source>
</evidence>
<dbReference type="OrthoDB" id="3564231at2759"/>
<gene>
    <name evidence="1" type="ORF">L207DRAFT_533099</name>
</gene>
<sequence length="361" mass="41497">MIDLLRSRRGLGVKYQKDMIFAHLGIASDESELGQRINYSMNWEEVYHSFARYMIDIGLHSELFDELGGSDISTRSNGLPSWTPDWSTTSSGLRLLNYDWSERVFDGNRIFYDLTWGTDDLQSLRCWLRVIKPRLNQFSRLSEYDLEYQDLYDIICEPEPNSSAFNSFKEMWESLGDNTEFGPSVFTPEYVLQFHLAMMRILDAQFYGAQRWSSCLLALTVNGSFVIVPKWTQCGDLVAGLVLSSNNKMWMIANNPFLILRPIVAEDENLKALLTAKFQQEIRPILHCKLVGQCEIGTSGVFEDQSVPEYEQDVVERGHLDTNWKRVMAGSTAVNPIPSSAWSLLMELRISRISWHTFAIH</sequence>
<reference evidence="1 2" key="1">
    <citation type="submission" date="2016-04" db="EMBL/GenBank/DDBJ databases">
        <title>A degradative enzymes factory behind the ericoid mycorrhizal symbiosis.</title>
        <authorList>
            <consortium name="DOE Joint Genome Institute"/>
            <person name="Martino E."/>
            <person name="Morin E."/>
            <person name="Grelet G."/>
            <person name="Kuo A."/>
            <person name="Kohler A."/>
            <person name="Daghino S."/>
            <person name="Barry K."/>
            <person name="Choi C."/>
            <person name="Cichocki N."/>
            <person name="Clum A."/>
            <person name="Copeland A."/>
            <person name="Hainaut M."/>
            <person name="Haridas S."/>
            <person name="Labutti K."/>
            <person name="Lindquist E."/>
            <person name="Lipzen A."/>
            <person name="Khouja H.-R."/>
            <person name="Murat C."/>
            <person name="Ohm R."/>
            <person name="Olson A."/>
            <person name="Spatafora J."/>
            <person name="Veneault-Fourrey C."/>
            <person name="Henrissat B."/>
            <person name="Grigoriev I."/>
            <person name="Martin F."/>
            <person name="Perotto S."/>
        </authorList>
    </citation>
    <scope>NUCLEOTIDE SEQUENCE [LARGE SCALE GENOMIC DNA]</scope>
    <source>
        <strain evidence="1 2">F</strain>
    </source>
</reference>
<keyword evidence="2" id="KW-1185">Reference proteome</keyword>
<protein>
    <recommendedName>
        <fullName evidence="3">Heterokaryon incompatibility domain-containing protein</fullName>
    </recommendedName>
</protein>
<proteinExistence type="predicted"/>
<dbReference type="EMBL" id="KZ613951">
    <property type="protein sequence ID" value="PMD36219.1"/>
    <property type="molecule type" value="Genomic_DNA"/>
</dbReference>
<dbReference type="Proteomes" id="UP000235786">
    <property type="component" value="Unassembled WGS sequence"/>
</dbReference>
<dbReference type="STRING" id="1149755.A0A2J6RCI7"/>
<name>A0A2J6RCI7_HYAVF</name>
<dbReference type="AlphaFoldDB" id="A0A2J6RCI7"/>
<evidence type="ECO:0000313" key="2">
    <source>
        <dbReference type="Proteomes" id="UP000235786"/>
    </source>
</evidence>
<organism evidence="1 2">
    <name type="scientific">Hyaloscypha variabilis (strain UAMH 11265 / GT02V1 / F)</name>
    <name type="common">Meliniomyces variabilis</name>
    <dbReference type="NCBI Taxonomy" id="1149755"/>
    <lineage>
        <taxon>Eukaryota</taxon>
        <taxon>Fungi</taxon>
        <taxon>Dikarya</taxon>
        <taxon>Ascomycota</taxon>
        <taxon>Pezizomycotina</taxon>
        <taxon>Leotiomycetes</taxon>
        <taxon>Helotiales</taxon>
        <taxon>Hyaloscyphaceae</taxon>
        <taxon>Hyaloscypha</taxon>
        <taxon>Hyaloscypha variabilis</taxon>
    </lineage>
</organism>
<evidence type="ECO:0008006" key="3">
    <source>
        <dbReference type="Google" id="ProtNLM"/>
    </source>
</evidence>
<accession>A0A2J6RCI7</accession>